<dbReference type="AlphaFoldDB" id="S3CXI1"/>
<accession>S3CXI1</accession>
<reference evidence="1 2" key="1">
    <citation type="journal article" date="2013" name="BMC Genomics">
        <title>The genome and transcriptome of the pine saprophyte Ophiostoma piceae, and a comparison with the bark beetle-associated pine pathogen Grosmannia clavigera.</title>
        <authorList>
            <person name="Haridas S."/>
            <person name="Wang Y."/>
            <person name="Lim L."/>
            <person name="Massoumi Alamouti S."/>
            <person name="Jackman S."/>
            <person name="Docking R."/>
            <person name="Robertson G."/>
            <person name="Birol I."/>
            <person name="Bohlmann J."/>
            <person name="Breuil C."/>
        </authorList>
    </citation>
    <scope>NUCLEOTIDE SEQUENCE [LARGE SCALE GENOMIC DNA]</scope>
    <source>
        <strain evidence="1 2">UAMH 11346</strain>
    </source>
</reference>
<evidence type="ECO:0000313" key="2">
    <source>
        <dbReference type="Proteomes" id="UP000016923"/>
    </source>
</evidence>
<evidence type="ECO:0008006" key="3">
    <source>
        <dbReference type="Google" id="ProtNLM"/>
    </source>
</evidence>
<dbReference type="HOGENOM" id="CLU_011148_0_0_1"/>
<dbReference type="InterPro" id="IPR027443">
    <property type="entry name" value="IPNS-like_sf"/>
</dbReference>
<dbReference type="eggNOG" id="ENOG502QW87">
    <property type="taxonomic scope" value="Eukaryota"/>
</dbReference>
<organism evidence="1 2">
    <name type="scientific">Ophiostoma piceae (strain UAMH 11346)</name>
    <name type="common">Sap stain fungus</name>
    <dbReference type="NCBI Taxonomy" id="1262450"/>
    <lineage>
        <taxon>Eukaryota</taxon>
        <taxon>Fungi</taxon>
        <taxon>Dikarya</taxon>
        <taxon>Ascomycota</taxon>
        <taxon>Pezizomycotina</taxon>
        <taxon>Sordariomycetes</taxon>
        <taxon>Sordariomycetidae</taxon>
        <taxon>Ophiostomatales</taxon>
        <taxon>Ophiostomataceae</taxon>
        <taxon>Ophiostoma</taxon>
    </lineage>
</organism>
<dbReference type="InterPro" id="IPR010856">
    <property type="entry name" value="Gig2-like"/>
</dbReference>
<name>S3CXI1_OPHP1</name>
<gene>
    <name evidence="1" type="ORF">F503_02304</name>
</gene>
<dbReference type="OMA" id="KEHTGNC"/>
<dbReference type="Gene3D" id="2.60.120.330">
    <property type="entry name" value="B-lactam Antibiotic, Isopenicillin N Synthase, Chain"/>
    <property type="match status" value="1"/>
</dbReference>
<dbReference type="EMBL" id="KE148156">
    <property type="protein sequence ID" value="EPE05565.1"/>
    <property type="molecule type" value="Genomic_DNA"/>
</dbReference>
<dbReference type="VEuPathDB" id="FungiDB:F503_02304"/>
<evidence type="ECO:0000313" key="1">
    <source>
        <dbReference type="EMBL" id="EPE05565.1"/>
    </source>
</evidence>
<dbReference type="OrthoDB" id="8249012at2759"/>
<keyword evidence="2" id="KW-1185">Reference proteome</keyword>
<dbReference type="PANTHER" id="PTHR30613">
    <property type="entry name" value="UNCHARACTERIZED PROTEIN YBIU-RELATED"/>
    <property type="match status" value="1"/>
</dbReference>
<dbReference type="SUPFAM" id="SSF51197">
    <property type="entry name" value="Clavaminate synthase-like"/>
    <property type="match status" value="1"/>
</dbReference>
<dbReference type="PANTHER" id="PTHR30613:SF1">
    <property type="entry name" value="DUF1479 DOMAIN PROTEIN (AFU_ORTHOLOGUE AFUA_5G09280)"/>
    <property type="match status" value="1"/>
</dbReference>
<protein>
    <recommendedName>
        <fullName evidence="3">Duf1479 domain protein</fullName>
    </recommendedName>
</protein>
<dbReference type="Proteomes" id="UP000016923">
    <property type="component" value="Unassembled WGS sequence"/>
</dbReference>
<dbReference type="STRING" id="1262450.S3CXI1"/>
<sequence>MASKEAESYWNLPPKDENNEDLGSEFTELKKAIIAQFGREHIRANWLQVTRLLVEENNRIAEARSRAWPEVEFADIAAGTVSKEQLKAIKHSGIIVIRNVLPKEQAKGLLTALEAYLEQNKGSILCEYDSQTSCQYVEDNLMIAYPEENPWAYRTFFSPVQNTVRSHPNSLKAQHFLNNLWTGYTDSNTSSVETSASPFPLSYADGLRHRRPGGFSATVRPHIDAGSLDRWGDDTYRRYYERIFGSGDVLTHDPWDVTYRIRAETAKYPGWQQSTVFRAFQGWTSLSHSGGGFNKGALAVYPSVKLGIAYVLLRPFFRPPVNNPDTLEGEVWEWDDDTPGFPGAFRGQSQQLSPSTHPHLELSRTLTVTPQIRPGDAVFWHSDVVHAVDPLLDDNGGESATVLYIPAVPLTQTNLRYIKEQRDAILHRGETPPDFARQQKTYEEGLVGWHGVSDVANVEAQQALGLAKLPGESALFEWANDILGHA</sequence>
<proteinExistence type="predicted"/>
<dbReference type="Pfam" id="PF07350">
    <property type="entry name" value="Gig2-like"/>
    <property type="match status" value="1"/>
</dbReference>